<dbReference type="EMBL" id="CH940650">
    <property type="protein sequence ID" value="KRF83250.1"/>
    <property type="molecule type" value="Genomic_DNA"/>
</dbReference>
<dbReference type="InterPro" id="IPR000408">
    <property type="entry name" value="Reg_chr_condens"/>
</dbReference>
<dbReference type="PROSITE" id="PS00626">
    <property type="entry name" value="RCC1_2"/>
    <property type="match status" value="1"/>
</dbReference>
<dbReference type="SUPFAM" id="SSF50985">
    <property type="entry name" value="RCC1/BLIP-II"/>
    <property type="match status" value="1"/>
</dbReference>
<dbReference type="eggNOG" id="KOG1426">
    <property type="taxonomic scope" value="Eukaryota"/>
</dbReference>
<dbReference type="Proteomes" id="UP000008792">
    <property type="component" value="Unassembled WGS sequence"/>
</dbReference>
<dbReference type="PANTHER" id="PTHR46849:SF1">
    <property type="entry name" value="RCC1 DOMAIN-CONTAINING PROTEIN 1"/>
    <property type="match status" value="1"/>
</dbReference>
<dbReference type="PRINTS" id="PR00633">
    <property type="entry name" value="RCCNDNSATION"/>
</dbReference>
<evidence type="ECO:0000313" key="3">
    <source>
        <dbReference type="EMBL" id="KRF83251.1"/>
    </source>
</evidence>
<organism evidence="2 4">
    <name type="scientific">Drosophila virilis</name>
    <name type="common">Fruit fly</name>
    <dbReference type="NCBI Taxonomy" id="7244"/>
    <lineage>
        <taxon>Eukaryota</taxon>
        <taxon>Metazoa</taxon>
        <taxon>Ecdysozoa</taxon>
        <taxon>Arthropoda</taxon>
        <taxon>Hexapoda</taxon>
        <taxon>Insecta</taxon>
        <taxon>Pterygota</taxon>
        <taxon>Neoptera</taxon>
        <taxon>Endopterygota</taxon>
        <taxon>Diptera</taxon>
        <taxon>Brachycera</taxon>
        <taxon>Muscomorpha</taxon>
        <taxon>Ephydroidea</taxon>
        <taxon>Drosophilidae</taxon>
        <taxon>Drosophila</taxon>
    </lineage>
</organism>
<dbReference type="STRING" id="7244.A0A0Q9WGB9"/>
<dbReference type="OrthoDB" id="5370059at2759"/>
<proteinExistence type="predicted"/>
<accession>A0A0Q9WGB9</accession>
<dbReference type="PROSITE" id="PS50012">
    <property type="entry name" value="RCC1_3"/>
    <property type="match status" value="2"/>
</dbReference>
<dbReference type="InParanoid" id="A0A0Q9WGB9"/>
<dbReference type="InterPro" id="IPR052830">
    <property type="entry name" value="RCC1_domain-containing"/>
</dbReference>
<feature type="repeat" description="RCC1" evidence="1">
    <location>
        <begin position="198"/>
        <end position="249"/>
    </location>
</feature>
<evidence type="ECO:0000313" key="2">
    <source>
        <dbReference type="EMBL" id="KRF83250.1"/>
    </source>
</evidence>
<protein>
    <submittedName>
        <fullName evidence="2">Uncharacterized protein, isoform B</fullName>
    </submittedName>
    <submittedName>
        <fullName evidence="3">Uncharacterized protein, isoform C</fullName>
    </submittedName>
</protein>
<dbReference type="Gene3D" id="2.130.10.30">
    <property type="entry name" value="Regulator of chromosome condensation 1/beta-lactamase-inhibitor protein II"/>
    <property type="match status" value="1"/>
</dbReference>
<gene>
    <name evidence="2" type="primary">Dvir\GJ23136</name>
    <name evidence="2" type="ORF">Dvir_GJ23136</name>
</gene>
<name>A0A0Q9WGB9_DROVI</name>
<sequence>MRQLLFTGFNAFGQHNGSNTDRISGRVTALTEISVPGHDAGNAIIALSWRYTAYAVGTKLWLRGLFNLVPGECLEVEAPASIKALAACDSHCLVLLQNGELYKLPAKMNATLQHIKLETTPTTSAATKRTIFGTPKLARDASHDITHIACGTHINVAISANNAVYSIPSCLHQFPQRQWRVQQLECGHEHALLLNGNGDVYSWGNGLRGQLGHETLAVVETPLLLEALAGIKITHIAAGGWHSVAISAFGDLYTWGLNCKGQLGVRVMKPDGLLKEPTVYPLPQLHDLPDCCGVENDACAPLKVFAGSRHTLLLRSCGRLWASGWCAHGQLGTQPTKLEYLDIFQAVRDTPKGNNYTVFCGPWSSLIALSRNRTVRARMPKFSLYLPYVMKMHVEKKVQLRPKVISALNRYTHTCIEHGRLLICQMPAGASAHQARTNEVVQGYAAHCGLRTRR</sequence>
<evidence type="ECO:0000256" key="1">
    <source>
        <dbReference type="PROSITE-ProRule" id="PRU00235"/>
    </source>
</evidence>
<feature type="repeat" description="RCC1" evidence="1">
    <location>
        <begin position="250"/>
        <end position="317"/>
    </location>
</feature>
<dbReference type="InterPro" id="IPR009091">
    <property type="entry name" value="RCC1/BLIP-II"/>
</dbReference>
<evidence type="ECO:0000313" key="4">
    <source>
        <dbReference type="Proteomes" id="UP000008792"/>
    </source>
</evidence>
<reference evidence="2" key="3">
    <citation type="submission" date="2015-11" db="EMBL/GenBank/DDBJ databases">
        <authorList>
            <consortium name="FlyBase"/>
        </authorList>
    </citation>
    <scope>NUCLEOTIDE SEQUENCE</scope>
    <source>
        <strain evidence="2">TSC#15010-1051.87</strain>
    </source>
</reference>
<dbReference type="FunCoup" id="A0A0Q9WGB9">
    <property type="interactions" value="229"/>
</dbReference>
<dbReference type="PANTHER" id="PTHR46849">
    <property type="entry name" value="RCC1 DOMAIN-CONTAINING PROTEIN 1"/>
    <property type="match status" value="1"/>
</dbReference>
<dbReference type="Pfam" id="PF00415">
    <property type="entry name" value="RCC1"/>
    <property type="match status" value="2"/>
</dbReference>
<reference evidence="2" key="2">
    <citation type="journal article" date="2008" name="Bioinformatics">
        <title>Assembly reconciliation.</title>
        <authorList>
            <person name="Zimin A.V."/>
            <person name="Smith D.R."/>
            <person name="Sutton G."/>
            <person name="Yorke J.A."/>
        </authorList>
    </citation>
    <scope>NUCLEOTIDE SEQUENCE</scope>
    <source>
        <strain evidence="2">TSC#15010-1051.87</strain>
    </source>
</reference>
<keyword evidence="4" id="KW-1185">Reference proteome</keyword>
<dbReference type="SMR" id="A0A0Q9WGB9"/>
<reference evidence="2 4" key="1">
    <citation type="journal article" date="2007" name="Nature">
        <title>Evolution of genes and genomes on the Drosophila phylogeny.</title>
        <authorList>
            <consortium name="Drosophila 12 Genomes Consortium"/>
            <person name="Clark A.G."/>
            <person name="Eisen M.B."/>
            <person name="Smith D.R."/>
            <person name="Bergman C.M."/>
            <person name="Oliver B."/>
            <person name="Markow T.A."/>
            <person name="Kaufman T.C."/>
            <person name="Kellis M."/>
            <person name="Gelbart W."/>
            <person name="Iyer V.N."/>
            <person name="Pollard D.A."/>
            <person name="Sackton T.B."/>
            <person name="Larracuente A.M."/>
            <person name="Singh N.D."/>
            <person name="Abad J.P."/>
            <person name="Abt D.N."/>
            <person name="Adryan B."/>
            <person name="Aguade M."/>
            <person name="Akashi H."/>
            <person name="Anderson W.W."/>
            <person name="Aquadro C.F."/>
            <person name="Ardell D.H."/>
            <person name="Arguello R."/>
            <person name="Artieri C.G."/>
            <person name="Barbash D.A."/>
            <person name="Barker D."/>
            <person name="Barsanti P."/>
            <person name="Batterham P."/>
            <person name="Batzoglou S."/>
            <person name="Begun D."/>
            <person name="Bhutkar A."/>
            <person name="Blanco E."/>
            <person name="Bosak S.A."/>
            <person name="Bradley R.K."/>
            <person name="Brand A.D."/>
            <person name="Brent M.R."/>
            <person name="Brooks A.N."/>
            <person name="Brown R.H."/>
            <person name="Butlin R.K."/>
            <person name="Caggese C."/>
            <person name="Calvi B.R."/>
            <person name="Bernardo de Carvalho A."/>
            <person name="Caspi A."/>
            <person name="Castrezana S."/>
            <person name="Celniker S.E."/>
            <person name="Chang J.L."/>
            <person name="Chapple C."/>
            <person name="Chatterji S."/>
            <person name="Chinwalla A."/>
            <person name="Civetta A."/>
            <person name="Clifton S.W."/>
            <person name="Comeron J.M."/>
            <person name="Costello J.C."/>
            <person name="Coyne J.A."/>
            <person name="Daub J."/>
            <person name="David R.G."/>
            <person name="Delcher A.L."/>
            <person name="Delehaunty K."/>
            <person name="Do C.B."/>
            <person name="Ebling H."/>
            <person name="Edwards K."/>
            <person name="Eickbush T."/>
            <person name="Evans J.D."/>
            <person name="Filipski A."/>
            <person name="Findeiss S."/>
            <person name="Freyhult E."/>
            <person name="Fulton L."/>
            <person name="Fulton R."/>
            <person name="Garcia A.C."/>
            <person name="Gardiner A."/>
            <person name="Garfield D.A."/>
            <person name="Garvin B.E."/>
            <person name="Gibson G."/>
            <person name="Gilbert D."/>
            <person name="Gnerre S."/>
            <person name="Godfrey J."/>
            <person name="Good R."/>
            <person name="Gotea V."/>
            <person name="Gravely B."/>
            <person name="Greenberg A.J."/>
            <person name="Griffiths-Jones S."/>
            <person name="Gross S."/>
            <person name="Guigo R."/>
            <person name="Gustafson E.A."/>
            <person name="Haerty W."/>
            <person name="Hahn M.W."/>
            <person name="Halligan D.L."/>
            <person name="Halpern A.L."/>
            <person name="Halter G.M."/>
            <person name="Han M.V."/>
            <person name="Heger A."/>
            <person name="Hillier L."/>
            <person name="Hinrichs A.S."/>
            <person name="Holmes I."/>
            <person name="Hoskins R.A."/>
            <person name="Hubisz M.J."/>
            <person name="Hultmark D."/>
            <person name="Huntley M.A."/>
            <person name="Jaffe D.B."/>
            <person name="Jagadeeshan S."/>
            <person name="Jeck W.R."/>
            <person name="Johnson J."/>
            <person name="Jones C.D."/>
            <person name="Jordan W.C."/>
            <person name="Karpen G.H."/>
            <person name="Kataoka E."/>
            <person name="Keightley P.D."/>
            <person name="Kheradpour P."/>
            <person name="Kirkness E.F."/>
            <person name="Koerich L.B."/>
            <person name="Kristiansen K."/>
            <person name="Kudrna D."/>
            <person name="Kulathinal R.J."/>
            <person name="Kumar S."/>
            <person name="Kwok R."/>
            <person name="Lander E."/>
            <person name="Langley C.H."/>
            <person name="Lapoint R."/>
            <person name="Lazzaro B.P."/>
            <person name="Lee S.J."/>
            <person name="Levesque L."/>
            <person name="Li R."/>
            <person name="Lin C.F."/>
            <person name="Lin M.F."/>
            <person name="Lindblad-Toh K."/>
            <person name="Llopart A."/>
            <person name="Long M."/>
            <person name="Low L."/>
            <person name="Lozovsky E."/>
            <person name="Lu J."/>
            <person name="Luo M."/>
            <person name="Machado C.A."/>
            <person name="Makalowski W."/>
            <person name="Marzo M."/>
            <person name="Matsuda M."/>
            <person name="Matzkin L."/>
            <person name="McAllister B."/>
            <person name="McBride C.S."/>
            <person name="McKernan B."/>
            <person name="McKernan K."/>
            <person name="Mendez-Lago M."/>
            <person name="Minx P."/>
            <person name="Mollenhauer M.U."/>
            <person name="Montooth K."/>
            <person name="Mount S.M."/>
            <person name="Mu X."/>
            <person name="Myers E."/>
            <person name="Negre B."/>
            <person name="Newfeld S."/>
            <person name="Nielsen R."/>
            <person name="Noor M.A."/>
            <person name="O'Grady P."/>
            <person name="Pachter L."/>
            <person name="Papaceit M."/>
            <person name="Parisi M.J."/>
            <person name="Parisi M."/>
            <person name="Parts L."/>
            <person name="Pedersen J.S."/>
            <person name="Pesole G."/>
            <person name="Phillippy A.M."/>
            <person name="Ponting C.P."/>
            <person name="Pop M."/>
            <person name="Porcelli D."/>
            <person name="Powell J.R."/>
            <person name="Prohaska S."/>
            <person name="Pruitt K."/>
            <person name="Puig M."/>
            <person name="Quesneville H."/>
            <person name="Ram K.R."/>
            <person name="Rand D."/>
            <person name="Rasmussen M.D."/>
            <person name="Reed L.K."/>
            <person name="Reenan R."/>
            <person name="Reily A."/>
            <person name="Remington K.A."/>
            <person name="Rieger T.T."/>
            <person name="Ritchie M.G."/>
            <person name="Robin C."/>
            <person name="Rogers Y.H."/>
            <person name="Rohde C."/>
            <person name="Rozas J."/>
            <person name="Rubenfield M.J."/>
            <person name="Ruiz A."/>
            <person name="Russo S."/>
            <person name="Salzberg S.L."/>
            <person name="Sanchez-Gracia A."/>
            <person name="Saranga D.J."/>
            <person name="Sato H."/>
            <person name="Schaeffer S.W."/>
            <person name="Schatz M.C."/>
            <person name="Schlenke T."/>
            <person name="Schwartz R."/>
            <person name="Segarra C."/>
            <person name="Singh R.S."/>
            <person name="Sirot L."/>
            <person name="Sirota M."/>
            <person name="Sisneros N.B."/>
            <person name="Smith C.D."/>
            <person name="Smith T.F."/>
            <person name="Spieth J."/>
            <person name="Stage D.E."/>
            <person name="Stark A."/>
            <person name="Stephan W."/>
            <person name="Strausberg R.L."/>
            <person name="Strempel S."/>
            <person name="Sturgill D."/>
            <person name="Sutton G."/>
            <person name="Sutton G.G."/>
            <person name="Tao W."/>
            <person name="Teichmann S."/>
            <person name="Tobari Y.N."/>
            <person name="Tomimura Y."/>
            <person name="Tsolas J.M."/>
            <person name="Valente V.L."/>
            <person name="Venter E."/>
            <person name="Venter J.C."/>
            <person name="Vicario S."/>
            <person name="Vieira F.G."/>
            <person name="Vilella A.J."/>
            <person name="Villasante A."/>
            <person name="Walenz B."/>
            <person name="Wang J."/>
            <person name="Wasserman M."/>
            <person name="Watts T."/>
            <person name="Wilson D."/>
            <person name="Wilson R.K."/>
            <person name="Wing R.A."/>
            <person name="Wolfner M.F."/>
            <person name="Wong A."/>
            <person name="Wong G.K."/>
            <person name="Wu C.I."/>
            <person name="Wu G."/>
            <person name="Yamamoto D."/>
            <person name="Yang H.P."/>
            <person name="Yang S.P."/>
            <person name="Yorke J.A."/>
            <person name="Yoshida K."/>
            <person name="Zdobnov E."/>
            <person name="Zhang P."/>
            <person name="Zhang Y."/>
            <person name="Zimin A.V."/>
            <person name="Baldwin J."/>
            <person name="Abdouelleil A."/>
            <person name="Abdulkadir J."/>
            <person name="Abebe A."/>
            <person name="Abera B."/>
            <person name="Abreu J."/>
            <person name="Acer S.C."/>
            <person name="Aftuck L."/>
            <person name="Alexander A."/>
            <person name="An P."/>
            <person name="Anderson E."/>
            <person name="Anderson S."/>
            <person name="Arachi H."/>
            <person name="Azer M."/>
            <person name="Bachantsang P."/>
            <person name="Barry A."/>
            <person name="Bayul T."/>
            <person name="Berlin A."/>
            <person name="Bessette D."/>
            <person name="Bloom T."/>
            <person name="Blye J."/>
            <person name="Boguslavskiy L."/>
            <person name="Bonnet C."/>
            <person name="Boukhgalter B."/>
            <person name="Bourzgui I."/>
            <person name="Brown A."/>
            <person name="Cahill P."/>
            <person name="Channer S."/>
            <person name="Cheshatsang Y."/>
            <person name="Chuda L."/>
            <person name="Citroen M."/>
            <person name="Collymore A."/>
            <person name="Cooke P."/>
            <person name="Costello M."/>
            <person name="D'Aco K."/>
            <person name="Daza R."/>
            <person name="De Haan G."/>
            <person name="DeGray S."/>
            <person name="DeMaso C."/>
            <person name="Dhargay N."/>
            <person name="Dooley K."/>
            <person name="Dooley E."/>
            <person name="Doricent M."/>
            <person name="Dorje P."/>
            <person name="Dorjee K."/>
            <person name="Dupes A."/>
            <person name="Elong R."/>
            <person name="Falk J."/>
            <person name="Farina A."/>
            <person name="Faro S."/>
            <person name="Ferguson D."/>
            <person name="Fisher S."/>
            <person name="Foley C.D."/>
            <person name="Franke A."/>
            <person name="Friedrich D."/>
            <person name="Gadbois L."/>
            <person name="Gearin G."/>
            <person name="Gearin C.R."/>
            <person name="Giannoukos G."/>
            <person name="Goode T."/>
            <person name="Graham J."/>
            <person name="Grandbois E."/>
            <person name="Grewal S."/>
            <person name="Gyaltsen K."/>
            <person name="Hafez N."/>
            <person name="Hagos B."/>
            <person name="Hall J."/>
            <person name="Henson C."/>
            <person name="Hollinger A."/>
            <person name="Honan T."/>
            <person name="Huard M.D."/>
            <person name="Hughes L."/>
            <person name="Hurhula B."/>
            <person name="Husby M.E."/>
            <person name="Kamat A."/>
            <person name="Kanga B."/>
            <person name="Kashin S."/>
            <person name="Khazanovich D."/>
            <person name="Kisner P."/>
            <person name="Lance K."/>
            <person name="Lara M."/>
            <person name="Lee W."/>
            <person name="Lennon N."/>
            <person name="Letendre F."/>
            <person name="LeVine R."/>
            <person name="Lipovsky A."/>
            <person name="Liu X."/>
            <person name="Liu J."/>
            <person name="Liu S."/>
            <person name="Lokyitsang T."/>
            <person name="Lokyitsang Y."/>
            <person name="Lubonja R."/>
            <person name="Lui A."/>
            <person name="MacDonald P."/>
            <person name="Magnisalis V."/>
            <person name="Maru K."/>
            <person name="Matthews C."/>
            <person name="McCusker W."/>
            <person name="McDonough S."/>
            <person name="Mehta T."/>
            <person name="Meldrim J."/>
            <person name="Meneus L."/>
            <person name="Mihai O."/>
            <person name="Mihalev A."/>
            <person name="Mihova T."/>
            <person name="Mittelman R."/>
            <person name="Mlenga V."/>
            <person name="Montmayeur A."/>
            <person name="Mulrain L."/>
            <person name="Navidi A."/>
            <person name="Naylor J."/>
            <person name="Negash T."/>
            <person name="Nguyen T."/>
            <person name="Nguyen N."/>
            <person name="Nicol R."/>
            <person name="Norbu C."/>
            <person name="Norbu N."/>
            <person name="Novod N."/>
            <person name="O'Neill B."/>
            <person name="Osman S."/>
            <person name="Markiewicz E."/>
            <person name="Oyono O.L."/>
            <person name="Patti C."/>
            <person name="Phunkhang P."/>
            <person name="Pierre F."/>
            <person name="Priest M."/>
            <person name="Raghuraman S."/>
            <person name="Rege F."/>
            <person name="Reyes R."/>
            <person name="Rise C."/>
            <person name="Rogov P."/>
            <person name="Ross K."/>
            <person name="Ryan E."/>
            <person name="Settipalli S."/>
            <person name="Shea T."/>
            <person name="Sherpa N."/>
            <person name="Shi L."/>
            <person name="Shih D."/>
            <person name="Sparrow T."/>
            <person name="Spaulding J."/>
            <person name="Stalker J."/>
            <person name="Stange-Thomann N."/>
            <person name="Stavropoulos S."/>
            <person name="Stone C."/>
            <person name="Strader C."/>
            <person name="Tesfaye S."/>
            <person name="Thomson T."/>
            <person name="Thoulutsang Y."/>
            <person name="Thoulutsang D."/>
            <person name="Topham K."/>
            <person name="Topping I."/>
            <person name="Tsamla T."/>
            <person name="Vassiliev H."/>
            <person name="Vo A."/>
            <person name="Wangchuk T."/>
            <person name="Wangdi T."/>
            <person name="Weiand M."/>
            <person name="Wilkinson J."/>
            <person name="Wilson A."/>
            <person name="Yadav S."/>
            <person name="Young G."/>
            <person name="Yu Q."/>
            <person name="Zembek L."/>
            <person name="Zhong D."/>
            <person name="Zimmer A."/>
            <person name="Zwirko Z."/>
            <person name="Jaffe D.B."/>
            <person name="Alvarez P."/>
            <person name="Brockman W."/>
            <person name="Butler J."/>
            <person name="Chin C."/>
            <person name="Gnerre S."/>
            <person name="Grabherr M."/>
            <person name="Kleber M."/>
            <person name="Mauceli E."/>
            <person name="MacCallum I."/>
        </authorList>
    </citation>
    <scope>NUCLEOTIDE SEQUENCE [LARGE SCALE GENOMIC DNA]</scope>
    <source>
        <strain evidence="2">TSC#15010-1051.87</strain>
        <strain evidence="4">Tucson 15010-1051.87</strain>
    </source>
</reference>
<dbReference type="AlphaFoldDB" id="A0A0Q9WGB9"/>
<dbReference type="EMBL" id="CH940650">
    <property type="protein sequence ID" value="KRF83251.1"/>
    <property type="molecule type" value="Genomic_DNA"/>
</dbReference>